<sequence length="153" mass="18456">MKKNSRRYAEVEVAIMQKGCFNDDIHHIYLKNKYLRTLSCSLVPLGILLCRFRNLLYFQIKFVKYKHKNIIWSAKDMLTKTFCFIFLNSINESASYNRFRSIDDFSNFRFHKLVKNPMAKVFYLKLEFFLKSKPTLSIELDLICEHMFLRKDK</sequence>
<reference evidence="1 2" key="1">
    <citation type="journal article" date="2018" name="Sci. Rep.">
        <title>Genomic signatures of local adaptation to the degree of environmental predictability in rotifers.</title>
        <authorList>
            <person name="Franch-Gras L."/>
            <person name="Hahn C."/>
            <person name="Garcia-Roger E.M."/>
            <person name="Carmona M.J."/>
            <person name="Serra M."/>
            <person name="Gomez A."/>
        </authorList>
    </citation>
    <scope>NUCLEOTIDE SEQUENCE [LARGE SCALE GENOMIC DNA]</scope>
    <source>
        <strain evidence="1">HYR1</strain>
    </source>
</reference>
<keyword evidence="2" id="KW-1185">Reference proteome</keyword>
<gene>
    <name evidence="1" type="ORF">BpHYR1_032669</name>
</gene>
<dbReference type="AlphaFoldDB" id="A0A3M7PSH0"/>
<comment type="caution">
    <text evidence="1">The sequence shown here is derived from an EMBL/GenBank/DDBJ whole genome shotgun (WGS) entry which is preliminary data.</text>
</comment>
<dbReference type="EMBL" id="REGN01009086">
    <property type="protein sequence ID" value="RNA01980.1"/>
    <property type="molecule type" value="Genomic_DNA"/>
</dbReference>
<proteinExistence type="predicted"/>
<evidence type="ECO:0000313" key="2">
    <source>
        <dbReference type="Proteomes" id="UP000276133"/>
    </source>
</evidence>
<name>A0A3M7PSH0_BRAPC</name>
<accession>A0A3M7PSH0</accession>
<protein>
    <submittedName>
        <fullName evidence="1">Uncharacterized protein</fullName>
    </submittedName>
</protein>
<evidence type="ECO:0000313" key="1">
    <source>
        <dbReference type="EMBL" id="RNA01980.1"/>
    </source>
</evidence>
<organism evidence="1 2">
    <name type="scientific">Brachionus plicatilis</name>
    <name type="common">Marine rotifer</name>
    <name type="synonym">Brachionus muelleri</name>
    <dbReference type="NCBI Taxonomy" id="10195"/>
    <lineage>
        <taxon>Eukaryota</taxon>
        <taxon>Metazoa</taxon>
        <taxon>Spiralia</taxon>
        <taxon>Gnathifera</taxon>
        <taxon>Rotifera</taxon>
        <taxon>Eurotatoria</taxon>
        <taxon>Monogononta</taxon>
        <taxon>Pseudotrocha</taxon>
        <taxon>Ploima</taxon>
        <taxon>Brachionidae</taxon>
        <taxon>Brachionus</taxon>
    </lineage>
</organism>
<dbReference type="Proteomes" id="UP000276133">
    <property type="component" value="Unassembled WGS sequence"/>
</dbReference>